<dbReference type="InterPro" id="IPR000086">
    <property type="entry name" value="NUDIX_hydrolase_dom"/>
</dbReference>
<dbReference type="GO" id="GO:0016787">
    <property type="term" value="F:hydrolase activity"/>
    <property type="evidence" value="ECO:0007669"/>
    <property type="project" value="UniProtKB-KW"/>
</dbReference>
<dbReference type="eggNOG" id="COG1051">
    <property type="taxonomic scope" value="Bacteria"/>
</dbReference>
<dbReference type="CDD" id="cd02883">
    <property type="entry name" value="NUDIX_Hydrolase"/>
    <property type="match status" value="1"/>
</dbReference>
<dbReference type="PANTHER" id="PTHR43046:SF12">
    <property type="entry name" value="GDP-MANNOSE MANNOSYL HYDROLASE"/>
    <property type="match status" value="1"/>
</dbReference>
<dbReference type="Pfam" id="PF00293">
    <property type="entry name" value="NUDIX"/>
    <property type="match status" value="1"/>
</dbReference>
<gene>
    <name evidence="6" type="ORF">A361_04150</name>
</gene>
<name>A0A160M760_9BACI</name>
<dbReference type="PRINTS" id="PR00502">
    <property type="entry name" value="NUDIXFAMILY"/>
</dbReference>
<reference evidence="6 7" key="1">
    <citation type="submission" date="2016-04" db="EMBL/GenBank/DDBJ databases">
        <title>Complete genome sequence of Bacillus oceanisediminis strain 2691.</title>
        <authorList>
            <person name="Jeong H."/>
            <person name="Kim H.J."/>
            <person name="Lee D.-W."/>
        </authorList>
    </citation>
    <scope>NUCLEOTIDE SEQUENCE [LARGE SCALE GENOMIC DNA]</scope>
    <source>
        <strain evidence="6 7">2691</strain>
    </source>
</reference>
<proteinExistence type="inferred from homology"/>
<dbReference type="STRING" id="1196031.A361_04150"/>
<evidence type="ECO:0000256" key="2">
    <source>
        <dbReference type="ARBA" id="ARBA00022801"/>
    </source>
</evidence>
<dbReference type="PROSITE" id="PS00893">
    <property type="entry name" value="NUDIX_BOX"/>
    <property type="match status" value="1"/>
</dbReference>
<evidence type="ECO:0000256" key="1">
    <source>
        <dbReference type="ARBA" id="ARBA00001946"/>
    </source>
</evidence>
<comment type="cofactor">
    <cofactor evidence="1">
        <name>Mg(2+)</name>
        <dbReference type="ChEBI" id="CHEBI:18420"/>
    </cofactor>
</comment>
<dbReference type="PROSITE" id="PS51462">
    <property type="entry name" value="NUDIX"/>
    <property type="match status" value="1"/>
</dbReference>
<evidence type="ECO:0000313" key="7">
    <source>
        <dbReference type="Proteomes" id="UP000077856"/>
    </source>
</evidence>
<dbReference type="InterPro" id="IPR020476">
    <property type="entry name" value="Nudix_hydrolase"/>
</dbReference>
<evidence type="ECO:0000259" key="5">
    <source>
        <dbReference type="PROSITE" id="PS51462"/>
    </source>
</evidence>
<protein>
    <submittedName>
        <fullName evidence="6">DNA mismatch repair protein MutT</fullName>
    </submittedName>
</protein>
<keyword evidence="3" id="KW-0460">Magnesium</keyword>
<dbReference type="AlphaFoldDB" id="A0A160M760"/>
<comment type="similarity">
    <text evidence="4">Belongs to the Nudix hydrolase family.</text>
</comment>
<feature type="domain" description="Nudix hydrolase" evidence="5">
    <location>
        <begin position="1"/>
        <end position="108"/>
    </location>
</feature>
<dbReference type="InterPro" id="IPR015797">
    <property type="entry name" value="NUDIX_hydrolase-like_dom_sf"/>
</dbReference>
<keyword evidence="2 4" id="KW-0378">Hydrolase</keyword>
<evidence type="ECO:0000313" key="6">
    <source>
        <dbReference type="EMBL" id="AND38339.1"/>
    </source>
</evidence>
<dbReference type="Proteomes" id="UP000077856">
    <property type="component" value="Chromosome"/>
</dbReference>
<dbReference type="PANTHER" id="PTHR43046">
    <property type="entry name" value="GDP-MANNOSE MANNOSYL HYDROLASE"/>
    <property type="match status" value="1"/>
</dbReference>
<dbReference type="InterPro" id="IPR020084">
    <property type="entry name" value="NUDIX_hydrolase_CS"/>
</dbReference>
<evidence type="ECO:0000256" key="4">
    <source>
        <dbReference type="RuleBase" id="RU003476"/>
    </source>
</evidence>
<organism evidence="6 7">
    <name type="scientific">Cytobacillus oceanisediminis 2691</name>
    <dbReference type="NCBI Taxonomy" id="1196031"/>
    <lineage>
        <taxon>Bacteria</taxon>
        <taxon>Bacillati</taxon>
        <taxon>Bacillota</taxon>
        <taxon>Bacilli</taxon>
        <taxon>Bacillales</taxon>
        <taxon>Bacillaceae</taxon>
        <taxon>Cytobacillus</taxon>
    </lineage>
</organism>
<sequence>MVNNKGQGWSLPGGAVEKNESLEQAVVREVEEETGLTIKAGNVLAVNEAFFQEKGHHALFITFEANILEGECEFRYEEEITEIKWVDLQRANKLMPYFPNGVEGLLKSSSAYTIQS</sequence>
<evidence type="ECO:0000256" key="3">
    <source>
        <dbReference type="ARBA" id="ARBA00022842"/>
    </source>
</evidence>
<dbReference type="EMBL" id="CP015506">
    <property type="protein sequence ID" value="AND38339.1"/>
    <property type="molecule type" value="Genomic_DNA"/>
</dbReference>
<dbReference type="KEGG" id="bon:A361_04150"/>
<dbReference type="SUPFAM" id="SSF55811">
    <property type="entry name" value="Nudix"/>
    <property type="match status" value="1"/>
</dbReference>
<dbReference type="Gene3D" id="3.90.79.10">
    <property type="entry name" value="Nucleoside Triphosphate Pyrophosphohydrolase"/>
    <property type="match status" value="1"/>
</dbReference>
<accession>A0A160M760</accession>